<dbReference type="Gene3D" id="2.60.120.620">
    <property type="entry name" value="q2cbj1_9rhob like domain"/>
    <property type="match status" value="1"/>
</dbReference>
<evidence type="ECO:0000313" key="2">
    <source>
        <dbReference type="EMBL" id="ROW00090.1"/>
    </source>
</evidence>
<dbReference type="Proteomes" id="UP000284375">
    <property type="component" value="Unassembled WGS sequence"/>
</dbReference>
<dbReference type="AlphaFoldDB" id="A0A423W9Q9"/>
<reference evidence="2 3" key="1">
    <citation type="submission" date="2015-09" db="EMBL/GenBank/DDBJ databases">
        <title>Host preference determinants of Valsa canker pathogens revealed by comparative genomics.</title>
        <authorList>
            <person name="Yin Z."/>
            <person name="Huang L."/>
        </authorList>
    </citation>
    <scope>NUCLEOTIDE SEQUENCE [LARGE SCALE GENOMIC DNA]</scope>
    <source>
        <strain evidence="2 3">YSFL</strain>
    </source>
</reference>
<gene>
    <name evidence="2" type="ORF">VSDG_03550</name>
</gene>
<feature type="region of interest" description="Disordered" evidence="1">
    <location>
        <begin position="310"/>
        <end position="336"/>
    </location>
</feature>
<dbReference type="InterPro" id="IPR008775">
    <property type="entry name" value="Phytyl_CoA_dOase-like"/>
</dbReference>
<keyword evidence="3" id="KW-1185">Reference proteome</keyword>
<protein>
    <recommendedName>
        <fullName evidence="4">Phytanoyl-CoA dioxygenase</fullName>
    </recommendedName>
</protein>
<dbReference type="PANTHER" id="PTHR31630:SF6">
    <property type="entry name" value="PHYTANOYL-COA DIOXYGENASE-RELATED"/>
    <property type="match status" value="1"/>
</dbReference>
<dbReference type="SUPFAM" id="SSF51197">
    <property type="entry name" value="Clavaminate synthase-like"/>
    <property type="match status" value="1"/>
</dbReference>
<sequence length="353" mass="40130">MVGKTPETSPLSDVEDGNNFITDVTSKHFTLRTRVARKNMGRPKSDWQQRLEQDGFVVVPERIPLEDCAGFREEALSWLEKFPYGFKRDDRGGLYTRYSIGHEAFVWKIRSQSKILEAFAQLWDTDDLIASFDGINVSLPINEKTGRTDIEPTAAWPHMDQNPRRPDRFELYQGIANLAPSGPDDGGLVLLKGSHLLHADHYAAIGGFRAEQDGGETENQYQFTADDVAWYKSRGCEEVKVCAGEGDLIVWDSRLIHWNSSPVGEQIRFATYVCYCPRSFMSEEDMACKLELFRQRKGTTHWPQQNVVPVDRPDKHQSIPLRPDGSEDLANRTRPYVEPEETPAVLRLVGVRS</sequence>
<organism evidence="2 3">
    <name type="scientific">Cytospora chrysosperma</name>
    <name type="common">Cytospora canker fungus</name>
    <name type="synonym">Sphaeria chrysosperma</name>
    <dbReference type="NCBI Taxonomy" id="252740"/>
    <lineage>
        <taxon>Eukaryota</taxon>
        <taxon>Fungi</taxon>
        <taxon>Dikarya</taxon>
        <taxon>Ascomycota</taxon>
        <taxon>Pezizomycotina</taxon>
        <taxon>Sordariomycetes</taxon>
        <taxon>Sordariomycetidae</taxon>
        <taxon>Diaporthales</taxon>
        <taxon>Cytosporaceae</taxon>
        <taxon>Cytospora</taxon>
    </lineage>
</organism>
<dbReference type="EMBL" id="LJZO01000009">
    <property type="protein sequence ID" value="ROW00090.1"/>
    <property type="molecule type" value="Genomic_DNA"/>
</dbReference>
<dbReference type="Pfam" id="PF05721">
    <property type="entry name" value="PhyH"/>
    <property type="match status" value="1"/>
</dbReference>
<evidence type="ECO:0000256" key="1">
    <source>
        <dbReference type="SAM" id="MobiDB-lite"/>
    </source>
</evidence>
<evidence type="ECO:0008006" key="4">
    <source>
        <dbReference type="Google" id="ProtNLM"/>
    </source>
</evidence>
<dbReference type="PANTHER" id="PTHR31630">
    <property type="entry name" value="PHYTANOYL-COA DIOXYGENASE-RELATED-RELATED"/>
    <property type="match status" value="1"/>
</dbReference>
<accession>A0A423W9Q9</accession>
<name>A0A423W9Q9_CYTCH</name>
<evidence type="ECO:0000313" key="3">
    <source>
        <dbReference type="Proteomes" id="UP000284375"/>
    </source>
</evidence>
<proteinExistence type="predicted"/>
<dbReference type="OrthoDB" id="445007at2759"/>
<comment type="caution">
    <text evidence="2">The sequence shown here is derived from an EMBL/GenBank/DDBJ whole genome shotgun (WGS) entry which is preliminary data.</text>
</comment>